<keyword evidence="2" id="KW-1185">Reference proteome</keyword>
<accession>A0A074XT70</accession>
<gene>
    <name evidence="1" type="ORF">M438DRAFT_90058</name>
</gene>
<organism evidence="1 2">
    <name type="scientific">Aureobasidium pullulans EXF-150</name>
    <dbReference type="NCBI Taxonomy" id="1043002"/>
    <lineage>
        <taxon>Eukaryota</taxon>
        <taxon>Fungi</taxon>
        <taxon>Dikarya</taxon>
        <taxon>Ascomycota</taxon>
        <taxon>Pezizomycotina</taxon>
        <taxon>Dothideomycetes</taxon>
        <taxon>Dothideomycetidae</taxon>
        <taxon>Dothideales</taxon>
        <taxon>Saccotheciaceae</taxon>
        <taxon>Aureobasidium</taxon>
    </lineage>
</organism>
<reference evidence="1 2" key="1">
    <citation type="journal article" date="2014" name="BMC Genomics">
        <title>Genome sequencing of four Aureobasidium pullulans varieties: biotechnological potential, stress tolerance, and description of new species.</title>
        <authorList>
            <person name="Gostin Ar C."/>
            <person name="Ohm R.A."/>
            <person name="Kogej T."/>
            <person name="Sonjak S."/>
            <person name="Turk M."/>
            <person name="Zajc J."/>
            <person name="Zalar P."/>
            <person name="Grube M."/>
            <person name="Sun H."/>
            <person name="Han J."/>
            <person name="Sharma A."/>
            <person name="Chiniquy J."/>
            <person name="Ngan C.Y."/>
            <person name="Lipzen A."/>
            <person name="Barry K."/>
            <person name="Grigoriev I.V."/>
            <person name="Gunde-Cimerman N."/>
        </authorList>
    </citation>
    <scope>NUCLEOTIDE SEQUENCE [LARGE SCALE GENOMIC DNA]</scope>
    <source>
        <strain evidence="1 2">EXF-150</strain>
    </source>
</reference>
<dbReference type="HOGENOM" id="CLU_1740134_0_0_1"/>
<dbReference type="GeneID" id="40752692"/>
<sequence>MFWNFISNQSTSQVKQRKTTRPIVERKTGLKERTFTCPRLRPNSIEDFQSISTANTVCCCLHRLVRSNTCLVSFQLFCEDKTFKIDHTFRVPYHWLGKKEARLALSPGGLAHFRRGWGSASIKVILVINICLSNHCSARLIYQIQHPADR</sequence>
<evidence type="ECO:0000313" key="1">
    <source>
        <dbReference type="EMBL" id="KEQ88680.1"/>
    </source>
</evidence>
<evidence type="ECO:0000313" key="2">
    <source>
        <dbReference type="Proteomes" id="UP000030706"/>
    </source>
</evidence>
<dbReference type="RefSeq" id="XP_029764867.1">
    <property type="nucleotide sequence ID" value="XM_029910386.1"/>
</dbReference>
<dbReference type="EMBL" id="KL584975">
    <property type="protein sequence ID" value="KEQ88680.1"/>
    <property type="molecule type" value="Genomic_DNA"/>
</dbReference>
<dbReference type="AlphaFoldDB" id="A0A074XT70"/>
<proteinExistence type="predicted"/>
<protein>
    <submittedName>
        <fullName evidence="1">Uncharacterized protein</fullName>
    </submittedName>
</protein>
<dbReference type="Proteomes" id="UP000030706">
    <property type="component" value="Unassembled WGS sequence"/>
</dbReference>
<name>A0A074XT70_AURPU</name>